<sequence>MANMLDLHQKCSNIPQSSWKSPSLGGGPARSKLRYTWMVAGGSRPQSPILVLPQLPNFPIKCPDSSGGDARSRPHRREEMADTLQRFQKRPRLGGRFKLHQTFCPKTKTMILNNICIWNNGGTSCEGITIARSQSMPSSSCSSALDCWTPSQHRAVLAEFCRSLR</sequence>
<evidence type="ECO:0000313" key="2">
    <source>
        <dbReference type="Proteomes" id="UP000814033"/>
    </source>
</evidence>
<dbReference type="Proteomes" id="UP000814033">
    <property type="component" value="Unassembled WGS sequence"/>
</dbReference>
<comment type="caution">
    <text evidence="1">The sequence shown here is derived from an EMBL/GenBank/DDBJ whole genome shotgun (WGS) entry which is preliminary data.</text>
</comment>
<reference evidence="1" key="2">
    <citation type="journal article" date="2022" name="New Phytol.">
        <title>Evolutionary transition to the ectomycorrhizal habit in the genomes of a hyperdiverse lineage of mushroom-forming fungi.</title>
        <authorList>
            <person name="Looney B."/>
            <person name="Miyauchi S."/>
            <person name="Morin E."/>
            <person name="Drula E."/>
            <person name="Courty P.E."/>
            <person name="Kohler A."/>
            <person name="Kuo A."/>
            <person name="LaButti K."/>
            <person name="Pangilinan J."/>
            <person name="Lipzen A."/>
            <person name="Riley R."/>
            <person name="Andreopoulos W."/>
            <person name="He G."/>
            <person name="Johnson J."/>
            <person name="Nolan M."/>
            <person name="Tritt A."/>
            <person name="Barry K.W."/>
            <person name="Grigoriev I.V."/>
            <person name="Nagy L.G."/>
            <person name="Hibbett D."/>
            <person name="Henrissat B."/>
            <person name="Matheny P.B."/>
            <person name="Labbe J."/>
            <person name="Martin F.M."/>
        </authorList>
    </citation>
    <scope>NUCLEOTIDE SEQUENCE</scope>
    <source>
        <strain evidence="1">FP105234-sp</strain>
    </source>
</reference>
<protein>
    <submittedName>
        <fullName evidence="1">Uncharacterized protein</fullName>
    </submittedName>
</protein>
<keyword evidence="2" id="KW-1185">Reference proteome</keyword>
<dbReference type="EMBL" id="MU276061">
    <property type="protein sequence ID" value="KAI0042543.1"/>
    <property type="molecule type" value="Genomic_DNA"/>
</dbReference>
<reference evidence="1" key="1">
    <citation type="submission" date="2021-02" db="EMBL/GenBank/DDBJ databases">
        <authorList>
            <consortium name="DOE Joint Genome Institute"/>
            <person name="Ahrendt S."/>
            <person name="Looney B.P."/>
            <person name="Miyauchi S."/>
            <person name="Morin E."/>
            <person name="Drula E."/>
            <person name="Courty P.E."/>
            <person name="Chicoki N."/>
            <person name="Fauchery L."/>
            <person name="Kohler A."/>
            <person name="Kuo A."/>
            <person name="Labutti K."/>
            <person name="Pangilinan J."/>
            <person name="Lipzen A."/>
            <person name="Riley R."/>
            <person name="Andreopoulos W."/>
            <person name="He G."/>
            <person name="Johnson J."/>
            <person name="Barry K.W."/>
            <person name="Grigoriev I.V."/>
            <person name="Nagy L."/>
            <person name="Hibbett D."/>
            <person name="Henrissat B."/>
            <person name="Matheny P.B."/>
            <person name="Labbe J."/>
            <person name="Martin F."/>
        </authorList>
    </citation>
    <scope>NUCLEOTIDE SEQUENCE</scope>
    <source>
        <strain evidence="1">FP105234-sp</strain>
    </source>
</reference>
<evidence type="ECO:0000313" key="1">
    <source>
        <dbReference type="EMBL" id="KAI0042543.1"/>
    </source>
</evidence>
<accession>A0ACB8REN1</accession>
<proteinExistence type="predicted"/>
<organism evidence="1 2">
    <name type="scientific">Auriscalpium vulgare</name>
    <dbReference type="NCBI Taxonomy" id="40419"/>
    <lineage>
        <taxon>Eukaryota</taxon>
        <taxon>Fungi</taxon>
        <taxon>Dikarya</taxon>
        <taxon>Basidiomycota</taxon>
        <taxon>Agaricomycotina</taxon>
        <taxon>Agaricomycetes</taxon>
        <taxon>Russulales</taxon>
        <taxon>Auriscalpiaceae</taxon>
        <taxon>Auriscalpium</taxon>
    </lineage>
</organism>
<gene>
    <name evidence="1" type="ORF">FA95DRAFT_560143</name>
</gene>
<name>A0ACB8REN1_9AGAM</name>